<dbReference type="Proteomes" id="UP000078596">
    <property type="component" value="Chromosome"/>
</dbReference>
<dbReference type="OrthoDB" id="9760225at2"/>
<protein>
    <recommendedName>
        <fullName evidence="2">LPS-assembly protein LptD</fullName>
    </recommendedName>
</protein>
<dbReference type="InterPro" id="IPR007543">
    <property type="entry name" value="LptD_C"/>
</dbReference>
<dbReference type="Pfam" id="PF04453">
    <property type="entry name" value="LptD"/>
    <property type="match status" value="1"/>
</dbReference>
<dbReference type="STRING" id="1860122.A9404_06030"/>
<dbReference type="EMBL" id="CP016027">
    <property type="protein sequence ID" value="ANJ66995.1"/>
    <property type="molecule type" value="Genomic_DNA"/>
</dbReference>
<proteinExistence type="inferred from homology"/>
<name>A0A191ZGL0_9GAMM</name>
<dbReference type="PANTHER" id="PTHR30189:SF1">
    <property type="entry name" value="LPS-ASSEMBLY PROTEIN LPTD"/>
    <property type="match status" value="1"/>
</dbReference>
<evidence type="ECO:0000259" key="3">
    <source>
        <dbReference type="Pfam" id="PF04453"/>
    </source>
</evidence>
<evidence type="ECO:0000256" key="2">
    <source>
        <dbReference type="HAMAP-Rule" id="MF_01411"/>
    </source>
</evidence>
<comment type="subunit">
    <text evidence="2">Component of the lipopolysaccharide transport and assembly complex. Interacts with LptE and LptA.</text>
</comment>
<evidence type="ECO:0000313" key="5">
    <source>
        <dbReference type="Proteomes" id="UP000078596"/>
    </source>
</evidence>
<comment type="caution">
    <text evidence="2">Lacks conserved residue(s) required for the propagation of feature annotation.</text>
</comment>
<dbReference type="PANTHER" id="PTHR30189">
    <property type="entry name" value="LPS-ASSEMBLY PROTEIN"/>
    <property type="match status" value="1"/>
</dbReference>
<dbReference type="GO" id="GO:0015920">
    <property type="term" value="P:lipopolysaccharide transport"/>
    <property type="evidence" value="ECO:0007669"/>
    <property type="project" value="InterPro"/>
</dbReference>
<evidence type="ECO:0000256" key="1">
    <source>
        <dbReference type="ARBA" id="ARBA00023237"/>
    </source>
</evidence>
<comment type="similarity">
    <text evidence="2">Belongs to the LptD family.</text>
</comment>
<keyword evidence="1 2" id="KW-0998">Cell outer membrane</keyword>
<dbReference type="KEGG" id="haz:A9404_06030"/>
<dbReference type="AlphaFoldDB" id="A0A191ZGL0"/>
<dbReference type="GO" id="GO:0043165">
    <property type="term" value="P:Gram-negative-bacterium-type cell outer membrane assembly"/>
    <property type="evidence" value="ECO:0007669"/>
    <property type="project" value="UniProtKB-UniRule"/>
</dbReference>
<feature type="domain" description="LptD C-terminal" evidence="3">
    <location>
        <begin position="325"/>
        <end position="693"/>
    </location>
</feature>
<keyword evidence="5" id="KW-1185">Reference proteome</keyword>
<comment type="subcellular location">
    <subcellularLocation>
        <location evidence="2">Cell outer membrane</location>
    </subcellularLocation>
</comment>
<sequence>MSPLPTQTAHPHHDTSTGITRRVFSVRVLALAIVAGMYGLSPTGGWAASTDDNVNPDFVLCPPFGPDRPPLPIQPIDTPTQATADHIRLAQDGTINMTGDALIQRPTDRVTGDELTYRKKPAEKITGSGNLWYETPDFIIQAKRGWLLPQMHQGQLSDTRYWLATRQATGTAAQVEQQSASTYQLNSADYSTCPPDHRSWDIAARRITLDRASGKGVARDAVLHAGGVPIFYFPYWTFSLDKQRQSGFLLPSFGSSTTGGLEYAQPIYWNIAPDMDATIGPHLFTRRGLGLDTEFRYLHTFGGSGLGRDQVNVFWLPHDRVYGDRRWSLALKDRAQINPNLNYSLTINRVSDNQFFRDFSTNLTQSVTDNLASQFTLNTQAGGWGLGLFALRYQTVNPLIPESAYPYRIMPRLTAVRGWDFGPVSLSLSADVTRFSHPDSGNTVGDRLHVAPSLYHVYRSSWYEVTPRLTLDATTYQLTRGVNDPLYGSADPQTHPNRVLPITSVDAKLYFERAYGSSGRYRAELQPRLYYLNVPYRDQNAIPLFDTGLTDLSYSQLFTANRFSGGDRISDANALTYGMSWSLIDVQEGTEPLSLRVAQRYNFRESRVTPIAAQGGTTVVAEAYSDITRNWNGAFTAEYDTDSGHIGRTQTRLGYRTDHGSVANLSYFTKPQDYTAPYRQTDISFAWQASPHWQILGRLGYDFTQKKIVQSLLGVGYDSCCWATRIALKRYVVSPQTITATANPVNYSNAIIFEVELKGLGAFGKRRGLQREILGYDP</sequence>
<reference evidence="4 5" key="1">
    <citation type="submission" date="2016-06" db="EMBL/GenBank/DDBJ databases">
        <title>Insight into the functional genes involving in sulfur oxidation in Pearl River water.</title>
        <authorList>
            <person name="Luo J."/>
            <person name="Tan X."/>
            <person name="Lin W."/>
        </authorList>
    </citation>
    <scope>NUCLEOTIDE SEQUENCE [LARGE SCALE GENOMIC DNA]</scope>
    <source>
        <strain evidence="4 5">LS2</strain>
    </source>
</reference>
<dbReference type="HAMAP" id="MF_01411">
    <property type="entry name" value="LPS_assembly_LptD"/>
    <property type="match status" value="1"/>
</dbReference>
<gene>
    <name evidence="2" type="primary">lptD</name>
    <name evidence="4" type="ORF">A9404_06030</name>
</gene>
<dbReference type="GO" id="GO:0009279">
    <property type="term" value="C:cell outer membrane"/>
    <property type="evidence" value="ECO:0007669"/>
    <property type="project" value="UniProtKB-SubCell"/>
</dbReference>
<dbReference type="GO" id="GO:1990351">
    <property type="term" value="C:transporter complex"/>
    <property type="evidence" value="ECO:0007669"/>
    <property type="project" value="TreeGrafter"/>
</dbReference>
<accession>A0A191ZGL0</accession>
<dbReference type="InterPro" id="IPR020889">
    <property type="entry name" value="LipoPS_assembly_LptD"/>
</dbReference>
<evidence type="ECO:0000313" key="4">
    <source>
        <dbReference type="EMBL" id="ANJ66995.1"/>
    </source>
</evidence>
<dbReference type="InterPro" id="IPR050218">
    <property type="entry name" value="LptD"/>
</dbReference>
<organism evidence="4 5">
    <name type="scientific">Halothiobacillus diazotrophicus</name>
    <dbReference type="NCBI Taxonomy" id="1860122"/>
    <lineage>
        <taxon>Bacteria</taxon>
        <taxon>Pseudomonadati</taxon>
        <taxon>Pseudomonadota</taxon>
        <taxon>Gammaproteobacteria</taxon>
        <taxon>Chromatiales</taxon>
        <taxon>Halothiobacillaceae</taxon>
        <taxon>Halothiobacillus</taxon>
    </lineage>
</organism>
<dbReference type="RefSeq" id="WP_066099357.1">
    <property type="nucleotide sequence ID" value="NZ_CP016027.1"/>
</dbReference>
<comment type="function">
    <text evidence="2">Together with LptE, is involved in the assembly of lipopolysaccharide (LPS) at the surface of the outer membrane.</text>
</comment>
<keyword evidence="2" id="KW-0732">Signal</keyword>
<keyword evidence="2" id="KW-0472">Membrane</keyword>